<reference evidence="3 4" key="2">
    <citation type="submission" date="2019-09" db="EMBL/GenBank/DDBJ databases">
        <authorList>
            <person name="Depoorter E."/>
        </authorList>
    </citation>
    <scope>NUCLEOTIDE SEQUENCE [LARGE SCALE GENOMIC DNA]</scope>
    <source>
        <strain evidence="3">LMG 26883</strain>
    </source>
</reference>
<evidence type="ECO:0000313" key="4">
    <source>
        <dbReference type="Proteomes" id="UP000494162"/>
    </source>
</evidence>
<dbReference type="EMBL" id="VJSY01000044">
    <property type="protein sequence ID" value="MDR8756618.1"/>
    <property type="molecule type" value="Genomic_DNA"/>
</dbReference>
<keyword evidence="5" id="KW-1185">Reference proteome</keyword>
<name>A0A6P2LL05_9BURK</name>
<reference evidence="2 5" key="1">
    <citation type="submission" date="2019-06" db="EMBL/GenBank/DDBJ databases">
        <title>Evolution of Burkholderia multivorans in the lungs of Cystic Fibrosis patients.</title>
        <authorList>
            <person name="Moreira L.M."/>
        </authorList>
    </citation>
    <scope>NUCLEOTIDE SEQUENCE [LARGE SCALE GENOMIC DNA]</scope>
    <source>
        <strain evidence="2 5">VC13239</strain>
    </source>
</reference>
<evidence type="ECO:0000313" key="5">
    <source>
        <dbReference type="Proteomes" id="UP001248067"/>
    </source>
</evidence>
<gene>
    <name evidence="3" type="ORF">BPS26883_03440</name>
    <name evidence="2" type="ORF">FEQ00_05056</name>
</gene>
<evidence type="ECO:0000313" key="3">
    <source>
        <dbReference type="EMBL" id="VWB72365.1"/>
    </source>
</evidence>
<organism evidence="3 4">
    <name type="scientific">Burkholderia pseudomultivorans</name>
    <dbReference type="NCBI Taxonomy" id="1207504"/>
    <lineage>
        <taxon>Bacteria</taxon>
        <taxon>Pseudomonadati</taxon>
        <taxon>Pseudomonadota</taxon>
        <taxon>Betaproteobacteria</taxon>
        <taxon>Burkholderiales</taxon>
        <taxon>Burkholderiaceae</taxon>
        <taxon>Burkholderia</taxon>
        <taxon>Burkholderia cepacia complex</taxon>
    </lineage>
</organism>
<dbReference type="EMBL" id="CABVPP010000024">
    <property type="protein sequence ID" value="VWB72365.1"/>
    <property type="molecule type" value="Genomic_DNA"/>
</dbReference>
<feature type="region of interest" description="Disordered" evidence="1">
    <location>
        <begin position="1"/>
        <end position="20"/>
    </location>
</feature>
<dbReference type="Proteomes" id="UP001248067">
    <property type="component" value="Unassembled WGS sequence"/>
</dbReference>
<protein>
    <submittedName>
        <fullName evidence="3">Uncharacterized protein</fullName>
    </submittedName>
</protein>
<evidence type="ECO:0000256" key="1">
    <source>
        <dbReference type="SAM" id="MobiDB-lite"/>
    </source>
</evidence>
<dbReference type="Proteomes" id="UP000494162">
    <property type="component" value="Unassembled WGS sequence"/>
</dbReference>
<sequence>MRRAAAKAHDGVAPMPDLQTSSDHHDILELIVAY</sequence>
<proteinExistence type="predicted"/>
<dbReference type="AlphaFoldDB" id="A0A6P2LL05"/>
<evidence type="ECO:0000313" key="2">
    <source>
        <dbReference type="EMBL" id="MDR8756618.1"/>
    </source>
</evidence>
<accession>A0A6P2LL05</accession>